<evidence type="ECO:0000313" key="1">
    <source>
        <dbReference type="EMBL" id="EGV95725.1"/>
    </source>
</evidence>
<evidence type="ECO:0000313" key="2">
    <source>
        <dbReference type="Proteomes" id="UP000001075"/>
    </source>
</evidence>
<name>G3H9X5_CRIGR</name>
<dbReference type="AlphaFoldDB" id="G3H9X5"/>
<gene>
    <name evidence="1" type="ORF">I79_007206</name>
</gene>
<proteinExistence type="predicted"/>
<dbReference type="EMBL" id="JH000239">
    <property type="protein sequence ID" value="EGV95725.1"/>
    <property type="molecule type" value="Genomic_DNA"/>
</dbReference>
<protein>
    <submittedName>
        <fullName evidence="1">Uncharacterized protein</fullName>
    </submittedName>
</protein>
<accession>G3H9X5</accession>
<sequence length="90" mass="10391">MGEDYVGTVCLWIIQTLPLRTFLLDISFKIQFYGIHLKIATFTVCGCKIWSLSLDFLLSIVKCMNFSGTPEEEGAFIVLTFTVWWFLRTL</sequence>
<organism evidence="1 2">
    <name type="scientific">Cricetulus griseus</name>
    <name type="common">Chinese hamster</name>
    <name type="synonym">Cricetulus barabensis griseus</name>
    <dbReference type="NCBI Taxonomy" id="10029"/>
    <lineage>
        <taxon>Eukaryota</taxon>
        <taxon>Metazoa</taxon>
        <taxon>Chordata</taxon>
        <taxon>Craniata</taxon>
        <taxon>Vertebrata</taxon>
        <taxon>Euteleostomi</taxon>
        <taxon>Mammalia</taxon>
        <taxon>Eutheria</taxon>
        <taxon>Euarchontoglires</taxon>
        <taxon>Glires</taxon>
        <taxon>Rodentia</taxon>
        <taxon>Myomorpha</taxon>
        <taxon>Muroidea</taxon>
        <taxon>Cricetidae</taxon>
        <taxon>Cricetinae</taxon>
        <taxon>Cricetulus</taxon>
    </lineage>
</organism>
<reference evidence="2" key="1">
    <citation type="journal article" date="2011" name="Nat. Biotechnol.">
        <title>The genomic sequence of the Chinese hamster ovary (CHO)-K1 cell line.</title>
        <authorList>
            <person name="Xu X."/>
            <person name="Nagarajan H."/>
            <person name="Lewis N.E."/>
            <person name="Pan S."/>
            <person name="Cai Z."/>
            <person name="Liu X."/>
            <person name="Chen W."/>
            <person name="Xie M."/>
            <person name="Wang W."/>
            <person name="Hammond S."/>
            <person name="Andersen M.R."/>
            <person name="Neff N."/>
            <person name="Passarelli B."/>
            <person name="Koh W."/>
            <person name="Fan H.C."/>
            <person name="Wang J."/>
            <person name="Gui Y."/>
            <person name="Lee K.H."/>
            <person name="Betenbaugh M.J."/>
            <person name="Quake S.R."/>
            <person name="Famili I."/>
            <person name="Palsson B.O."/>
            <person name="Wang J."/>
        </authorList>
    </citation>
    <scope>NUCLEOTIDE SEQUENCE [LARGE SCALE GENOMIC DNA]</scope>
    <source>
        <strain evidence="2">CHO K1 cell line</strain>
    </source>
</reference>
<dbReference type="Proteomes" id="UP000001075">
    <property type="component" value="Unassembled WGS sequence"/>
</dbReference>
<dbReference type="InParanoid" id="G3H9X5"/>